<dbReference type="Pfam" id="PF07695">
    <property type="entry name" value="7TMR-DISM_7TM"/>
    <property type="match status" value="1"/>
</dbReference>
<feature type="transmembrane region" description="Helical" evidence="4">
    <location>
        <begin position="349"/>
        <end position="367"/>
    </location>
</feature>
<keyword evidence="7" id="KW-1185">Reference proteome</keyword>
<evidence type="ECO:0000256" key="4">
    <source>
        <dbReference type="SAM" id="Phobius"/>
    </source>
</evidence>
<keyword evidence="4" id="KW-0472">Membrane</keyword>
<dbReference type="EMBL" id="NPEF02000039">
    <property type="protein sequence ID" value="MDV6237865.1"/>
    <property type="molecule type" value="Genomic_DNA"/>
</dbReference>
<evidence type="ECO:0000313" key="6">
    <source>
        <dbReference type="EMBL" id="MDV6237865.1"/>
    </source>
</evidence>
<feature type="transmembrane region" description="Helical" evidence="4">
    <location>
        <begin position="320"/>
        <end position="337"/>
    </location>
</feature>
<feature type="transmembrane region" description="Helical" evidence="4">
    <location>
        <begin position="226"/>
        <end position="246"/>
    </location>
</feature>
<dbReference type="Gene3D" id="2.60.40.2380">
    <property type="match status" value="1"/>
</dbReference>
<dbReference type="InterPro" id="IPR011623">
    <property type="entry name" value="7TMR_DISM_rcpt_extracell_dom1"/>
</dbReference>
<feature type="non-terminal residue" evidence="6">
    <location>
        <position position="1"/>
    </location>
</feature>
<dbReference type="SUPFAM" id="SSF46689">
    <property type="entry name" value="Homeodomain-like"/>
    <property type="match status" value="1"/>
</dbReference>
<keyword evidence="1" id="KW-0805">Transcription regulation</keyword>
<feature type="transmembrane region" description="Helical" evidence="4">
    <location>
        <begin position="379"/>
        <end position="401"/>
    </location>
</feature>
<feature type="transmembrane region" description="Helical" evidence="4">
    <location>
        <begin position="296"/>
        <end position="314"/>
    </location>
</feature>
<comment type="caution">
    <text evidence="6">The sequence shown here is derived from an EMBL/GenBank/DDBJ whole genome shotgun (WGS) entry which is preliminary data.</text>
</comment>
<dbReference type="PROSITE" id="PS01124">
    <property type="entry name" value="HTH_ARAC_FAMILY_2"/>
    <property type="match status" value="1"/>
</dbReference>
<sequence length="550" mass="63870">KVVFVSFRFLSPFSLYQNILRVFGLLGSFSPVFSHSDSVLIDQDTSPQNISSLIEYRYRGQQFAGCSPEHIDGLEDLEWHPTSGSILRVKRTPFGNWLRFSVRNSQEIAQSRILLLGWLNVPDTQLCFFDKRGKFVSENSGYSNASAEERILASLPHFKIDLEPKETRIYYLFVVSNEDINYRIRIMGTEEYELHKRLRSIIPYSIIGLVSIAVLYSFFGYYRFRSAVFFSFPAYLVSMLMTFYFLHGKTFAEIAGNTNNLFRHSYFLFLSISHIFYFLYLFTVDRANQKRIYRSMFFWIAAAIGVLHSLIPLFSSWYEHRILLLVATVGVSLYFFVRVHYQLFRPNSPIGLVYTASWTAFLFLDIYKTIFHFDFYPFNTFSVFGVVLFLPFHSILTSFTLNEFFGRRKIQEAEEKEAASQTRKTTIGSLNVSEIVQNIKNLLEKKKVYLQKSLKEENVAKELGLSLHQLSEIINVEFGNNFPSLINQYRIEEAKKLLLDHPEETTAEIGGKAGFSSKSSFYMEFKKITGTNPNAFRRKKIKGETAFGKR</sequence>
<evidence type="ECO:0000256" key="3">
    <source>
        <dbReference type="ARBA" id="ARBA00023163"/>
    </source>
</evidence>
<name>A0AAE4QS10_9LEPT</name>
<dbReference type="InterPro" id="IPR009057">
    <property type="entry name" value="Homeodomain-like_sf"/>
</dbReference>
<dbReference type="Gene3D" id="1.10.10.60">
    <property type="entry name" value="Homeodomain-like"/>
    <property type="match status" value="1"/>
</dbReference>
<dbReference type="GO" id="GO:0003700">
    <property type="term" value="F:DNA-binding transcription factor activity"/>
    <property type="evidence" value="ECO:0007669"/>
    <property type="project" value="InterPro"/>
</dbReference>
<dbReference type="AlphaFoldDB" id="A0AAE4QS10"/>
<feature type="transmembrane region" description="Helical" evidence="4">
    <location>
        <begin position="266"/>
        <end position="284"/>
    </location>
</feature>
<evidence type="ECO:0000259" key="5">
    <source>
        <dbReference type="PROSITE" id="PS01124"/>
    </source>
</evidence>
<evidence type="ECO:0000313" key="7">
    <source>
        <dbReference type="Proteomes" id="UP000232122"/>
    </source>
</evidence>
<reference evidence="6 7" key="1">
    <citation type="journal article" date="2018" name="Microb. Genom.">
        <title>Deciphering the unexplored Leptospira diversity from soils uncovers genomic evolution to virulence.</title>
        <authorList>
            <person name="Thibeaux R."/>
            <person name="Iraola G."/>
            <person name="Ferres I."/>
            <person name="Bierque E."/>
            <person name="Girault D."/>
            <person name="Soupe-Gilbert M.E."/>
            <person name="Picardeau M."/>
            <person name="Goarant C."/>
        </authorList>
    </citation>
    <scope>NUCLEOTIDE SEQUENCE [LARGE SCALE GENOMIC DNA]</scope>
    <source>
        <strain evidence="6 7">ATI7-C-A5</strain>
    </source>
</reference>
<dbReference type="Pfam" id="PF12833">
    <property type="entry name" value="HTH_18"/>
    <property type="match status" value="1"/>
</dbReference>
<evidence type="ECO:0000256" key="2">
    <source>
        <dbReference type="ARBA" id="ARBA00023125"/>
    </source>
</evidence>
<organism evidence="6 7">
    <name type="scientific">Leptospira ellisii</name>
    <dbReference type="NCBI Taxonomy" id="2023197"/>
    <lineage>
        <taxon>Bacteria</taxon>
        <taxon>Pseudomonadati</taxon>
        <taxon>Spirochaetota</taxon>
        <taxon>Spirochaetia</taxon>
        <taxon>Leptospirales</taxon>
        <taxon>Leptospiraceae</taxon>
        <taxon>Leptospira</taxon>
    </lineage>
</organism>
<keyword evidence="3" id="KW-0804">Transcription</keyword>
<dbReference type="GO" id="GO:0043565">
    <property type="term" value="F:sequence-specific DNA binding"/>
    <property type="evidence" value="ECO:0007669"/>
    <property type="project" value="InterPro"/>
</dbReference>
<gene>
    <name evidence="6" type="ORF">CH379_019740</name>
</gene>
<dbReference type="Proteomes" id="UP000232122">
    <property type="component" value="Unassembled WGS sequence"/>
</dbReference>
<dbReference type="InterPro" id="IPR018060">
    <property type="entry name" value="HTH_AraC"/>
</dbReference>
<protein>
    <submittedName>
        <fullName evidence="6">Helix-turn-helix domain-containing protein</fullName>
    </submittedName>
</protein>
<accession>A0AAE4QS10</accession>
<dbReference type="RefSeq" id="WP_317574024.1">
    <property type="nucleotide sequence ID" value="NZ_NPEF02000039.1"/>
</dbReference>
<dbReference type="PANTHER" id="PTHR43280">
    <property type="entry name" value="ARAC-FAMILY TRANSCRIPTIONAL REGULATOR"/>
    <property type="match status" value="1"/>
</dbReference>
<dbReference type="SMART" id="SM00342">
    <property type="entry name" value="HTH_ARAC"/>
    <property type="match status" value="1"/>
</dbReference>
<keyword evidence="4" id="KW-1133">Transmembrane helix</keyword>
<keyword evidence="2" id="KW-0238">DNA-binding</keyword>
<dbReference type="InterPro" id="IPR011622">
    <property type="entry name" value="7TMR_DISM_rcpt_extracell_dom2"/>
</dbReference>
<keyword evidence="4" id="KW-0812">Transmembrane</keyword>
<dbReference type="Pfam" id="PF07696">
    <property type="entry name" value="7TMR-DISMED2"/>
    <property type="match status" value="1"/>
</dbReference>
<feature type="transmembrane region" description="Helical" evidence="4">
    <location>
        <begin position="201"/>
        <end position="219"/>
    </location>
</feature>
<evidence type="ECO:0000256" key="1">
    <source>
        <dbReference type="ARBA" id="ARBA00023015"/>
    </source>
</evidence>
<feature type="domain" description="HTH araC/xylS-type" evidence="5">
    <location>
        <begin position="433"/>
        <end position="539"/>
    </location>
</feature>
<dbReference type="PANTHER" id="PTHR43280:SF29">
    <property type="entry name" value="ARAC-FAMILY TRANSCRIPTIONAL REGULATOR"/>
    <property type="match status" value="1"/>
</dbReference>
<proteinExistence type="predicted"/>